<accession>A0A2N5ZGK6</accession>
<reference evidence="1 2" key="1">
    <citation type="submission" date="2017-11" db="EMBL/GenBank/DDBJ databases">
        <title>Genome-resolved metagenomics identifies genetic mobility, metabolic interactions, and unexpected diversity in perchlorate-reducing communities.</title>
        <authorList>
            <person name="Barnum T.P."/>
            <person name="Figueroa I.A."/>
            <person name="Carlstrom C.I."/>
            <person name="Lucas L.N."/>
            <person name="Engelbrektson A.L."/>
            <person name="Coates J.D."/>
        </authorList>
    </citation>
    <scope>NUCLEOTIDE SEQUENCE [LARGE SCALE GENOMIC DNA]</scope>
    <source>
        <strain evidence="1">BM706</strain>
    </source>
</reference>
<proteinExistence type="predicted"/>
<comment type="caution">
    <text evidence="1">The sequence shown here is derived from an EMBL/GenBank/DDBJ whole genome shotgun (WGS) entry which is preliminary data.</text>
</comment>
<gene>
    <name evidence="1" type="ORF">C0601_06895</name>
</gene>
<name>A0A2N5ZGK6_MUIH1</name>
<protein>
    <submittedName>
        <fullName evidence="1">Uncharacterized protein</fullName>
    </submittedName>
</protein>
<evidence type="ECO:0000313" key="2">
    <source>
        <dbReference type="Proteomes" id="UP000234857"/>
    </source>
</evidence>
<dbReference type="Proteomes" id="UP000234857">
    <property type="component" value="Unassembled WGS sequence"/>
</dbReference>
<dbReference type="EMBL" id="PKTG01000083">
    <property type="protein sequence ID" value="PLX17752.1"/>
    <property type="molecule type" value="Genomic_DNA"/>
</dbReference>
<sequence length="242" mass="27902">MSVCIWMIPIALAVRAVIGEQKLQELAEKNEIRVSSGISEKEALGVALKKIGYDVIDFAGSLKVHLKDKDDYFFIDKIEGVWTFCFPKYLGDVFIKQFINEFDSSSGTNLKENIDTKKLEIEEIKEFPTNFKDKELLKKVIREYGMSCEEENNGDLVCNATGNSIRFIQENNDSPFFVRFESFKDASEMLSLIGVLDESYRSRIQKRTYQNFMDNLKDSEYTVVSETRQQDRSIVITLKTED</sequence>
<dbReference type="AlphaFoldDB" id="A0A2N5ZGK6"/>
<organism evidence="1 2">
    <name type="scientific">Muiribacterium halophilum</name>
    <dbReference type="NCBI Taxonomy" id="2053465"/>
    <lineage>
        <taxon>Bacteria</taxon>
        <taxon>Candidatus Muiribacteriota</taxon>
        <taxon>Candidatus Muiribacteriia</taxon>
        <taxon>Candidatus Muiribacteriales</taxon>
        <taxon>Candidatus Muiribacteriaceae</taxon>
        <taxon>Candidatus Muiribacterium</taxon>
    </lineage>
</organism>
<evidence type="ECO:0000313" key="1">
    <source>
        <dbReference type="EMBL" id="PLX17752.1"/>
    </source>
</evidence>